<dbReference type="PROSITE" id="PS50977">
    <property type="entry name" value="HTH_TETR_2"/>
    <property type="match status" value="1"/>
</dbReference>
<accession>A0A432MGJ9</accession>
<dbReference type="RefSeq" id="WP_126726796.1">
    <property type="nucleotide sequence ID" value="NZ_RYZH01000037.1"/>
</dbReference>
<dbReference type="Proteomes" id="UP000280296">
    <property type="component" value="Unassembled WGS sequence"/>
</dbReference>
<evidence type="ECO:0000256" key="4">
    <source>
        <dbReference type="PROSITE-ProRule" id="PRU00335"/>
    </source>
</evidence>
<gene>
    <name evidence="6" type="ORF">TsocGM_17700</name>
</gene>
<keyword evidence="7" id="KW-1185">Reference proteome</keyword>
<evidence type="ECO:0000259" key="5">
    <source>
        <dbReference type="PROSITE" id="PS50977"/>
    </source>
</evidence>
<protein>
    <submittedName>
        <fullName evidence="6">TetR family transcriptional regulator</fullName>
    </submittedName>
</protein>
<dbReference type="OrthoDB" id="9812484at2"/>
<evidence type="ECO:0000256" key="1">
    <source>
        <dbReference type="ARBA" id="ARBA00023015"/>
    </source>
</evidence>
<dbReference type="AlphaFoldDB" id="A0A432MGJ9"/>
<dbReference type="InterPro" id="IPR011075">
    <property type="entry name" value="TetR_C"/>
</dbReference>
<keyword evidence="2 4" id="KW-0238">DNA-binding</keyword>
<dbReference type="SUPFAM" id="SSF46689">
    <property type="entry name" value="Homeodomain-like"/>
    <property type="match status" value="1"/>
</dbReference>
<dbReference type="EMBL" id="RYZH01000037">
    <property type="protein sequence ID" value="RUL85709.1"/>
    <property type="molecule type" value="Genomic_DNA"/>
</dbReference>
<evidence type="ECO:0000313" key="6">
    <source>
        <dbReference type="EMBL" id="RUL85709.1"/>
    </source>
</evidence>
<dbReference type="InterPro" id="IPR009057">
    <property type="entry name" value="Homeodomain-like_sf"/>
</dbReference>
<dbReference type="InterPro" id="IPR036271">
    <property type="entry name" value="Tet_transcr_reg_TetR-rel_C_sf"/>
</dbReference>
<dbReference type="PANTHER" id="PTHR47506">
    <property type="entry name" value="TRANSCRIPTIONAL REGULATORY PROTEIN"/>
    <property type="match status" value="1"/>
</dbReference>
<dbReference type="Pfam" id="PF00440">
    <property type="entry name" value="TetR_N"/>
    <property type="match status" value="1"/>
</dbReference>
<dbReference type="InterPro" id="IPR001647">
    <property type="entry name" value="HTH_TetR"/>
</dbReference>
<evidence type="ECO:0000313" key="7">
    <source>
        <dbReference type="Proteomes" id="UP000280296"/>
    </source>
</evidence>
<keyword evidence="3" id="KW-0804">Transcription</keyword>
<sequence>MADRDRTREALLEVGRKVFLERGYHAAGLEAMLKAAGVPKGSFYYYFGSKEDFGLAVIDSFVRESSGELDELLGDRSLAPLDRLRCYFDRAADRFEAGRCRSGCLVGKLSQEMAEQSEAFRERLSEVLDSWADRIGACLAEAQGLGHLRRDIDPRALAELLADGWQGALLRAKTLQSPRPLRSFLEVIFGTVLRPPA</sequence>
<proteinExistence type="predicted"/>
<keyword evidence="1" id="KW-0805">Transcription regulation</keyword>
<dbReference type="Pfam" id="PF16925">
    <property type="entry name" value="TetR_C_13"/>
    <property type="match status" value="1"/>
</dbReference>
<evidence type="ECO:0000256" key="2">
    <source>
        <dbReference type="ARBA" id="ARBA00023125"/>
    </source>
</evidence>
<dbReference type="PRINTS" id="PR00455">
    <property type="entry name" value="HTHTETR"/>
</dbReference>
<reference evidence="6 7" key="2">
    <citation type="submission" date="2019-01" db="EMBL/GenBank/DDBJ databases">
        <title>Tautonia sociabilis, a novel thermotolerant planctomycete of Isosphaeraceae family, isolated from a 4000 m deep subterranean habitat.</title>
        <authorList>
            <person name="Kovaleva O.L."/>
            <person name="Elcheninov A.G."/>
            <person name="Van Heerden E."/>
            <person name="Toshchakov S.V."/>
            <person name="Novikov A."/>
            <person name="Bonch-Osmolovskaya E.A."/>
            <person name="Kublanov I.V."/>
        </authorList>
    </citation>
    <scope>NUCLEOTIDE SEQUENCE [LARGE SCALE GENOMIC DNA]</scope>
    <source>
        <strain evidence="6 7">GM2012</strain>
    </source>
</reference>
<dbReference type="SUPFAM" id="SSF48498">
    <property type="entry name" value="Tetracyclin repressor-like, C-terminal domain"/>
    <property type="match status" value="1"/>
</dbReference>
<dbReference type="GO" id="GO:0003677">
    <property type="term" value="F:DNA binding"/>
    <property type="evidence" value="ECO:0007669"/>
    <property type="project" value="UniProtKB-UniRule"/>
</dbReference>
<feature type="domain" description="HTH tetR-type" evidence="5">
    <location>
        <begin position="5"/>
        <end position="65"/>
    </location>
</feature>
<evidence type="ECO:0000256" key="3">
    <source>
        <dbReference type="ARBA" id="ARBA00023163"/>
    </source>
</evidence>
<dbReference type="PANTHER" id="PTHR47506:SF6">
    <property type="entry name" value="HTH-TYPE TRANSCRIPTIONAL REPRESSOR NEMR"/>
    <property type="match status" value="1"/>
</dbReference>
<feature type="DNA-binding region" description="H-T-H motif" evidence="4">
    <location>
        <begin position="28"/>
        <end position="47"/>
    </location>
</feature>
<reference evidence="6 7" key="1">
    <citation type="submission" date="2018-12" db="EMBL/GenBank/DDBJ databases">
        <authorList>
            <person name="Toschakov S.V."/>
        </authorList>
    </citation>
    <scope>NUCLEOTIDE SEQUENCE [LARGE SCALE GENOMIC DNA]</scope>
    <source>
        <strain evidence="6 7">GM2012</strain>
    </source>
</reference>
<organism evidence="6 7">
    <name type="scientific">Tautonia sociabilis</name>
    <dbReference type="NCBI Taxonomy" id="2080755"/>
    <lineage>
        <taxon>Bacteria</taxon>
        <taxon>Pseudomonadati</taxon>
        <taxon>Planctomycetota</taxon>
        <taxon>Planctomycetia</taxon>
        <taxon>Isosphaerales</taxon>
        <taxon>Isosphaeraceae</taxon>
        <taxon>Tautonia</taxon>
    </lineage>
</organism>
<name>A0A432MGJ9_9BACT</name>
<comment type="caution">
    <text evidence="6">The sequence shown here is derived from an EMBL/GenBank/DDBJ whole genome shotgun (WGS) entry which is preliminary data.</text>
</comment>
<dbReference type="Gene3D" id="1.10.357.10">
    <property type="entry name" value="Tetracycline Repressor, domain 2"/>
    <property type="match status" value="1"/>
</dbReference>